<name>A0A4Y2VDZ3_ARAVE</name>
<dbReference type="Proteomes" id="UP000499080">
    <property type="component" value="Unassembled WGS sequence"/>
</dbReference>
<feature type="region of interest" description="Disordered" evidence="1">
    <location>
        <begin position="1"/>
        <end position="23"/>
    </location>
</feature>
<dbReference type="SUPFAM" id="SSF47459">
    <property type="entry name" value="HLH, helix-loop-helix DNA-binding domain"/>
    <property type="match status" value="1"/>
</dbReference>
<feature type="compositionally biased region" description="Basic and acidic residues" evidence="1">
    <location>
        <begin position="13"/>
        <end position="23"/>
    </location>
</feature>
<organism evidence="3 4">
    <name type="scientific">Araneus ventricosus</name>
    <name type="common">Orbweaver spider</name>
    <name type="synonym">Epeira ventricosa</name>
    <dbReference type="NCBI Taxonomy" id="182803"/>
    <lineage>
        <taxon>Eukaryota</taxon>
        <taxon>Metazoa</taxon>
        <taxon>Ecdysozoa</taxon>
        <taxon>Arthropoda</taxon>
        <taxon>Chelicerata</taxon>
        <taxon>Arachnida</taxon>
        <taxon>Araneae</taxon>
        <taxon>Araneomorphae</taxon>
        <taxon>Entelegynae</taxon>
        <taxon>Araneoidea</taxon>
        <taxon>Araneidae</taxon>
        <taxon>Araneus</taxon>
    </lineage>
</organism>
<proteinExistence type="predicted"/>
<dbReference type="Gene3D" id="4.10.280.10">
    <property type="entry name" value="Helix-loop-helix DNA-binding domain"/>
    <property type="match status" value="1"/>
</dbReference>
<evidence type="ECO:0000259" key="2">
    <source>
        <dbReference type="PROSITE" id="PS50888"/>
    </source>
</evidence>
<feature type="non-terminal residue" evidence="3">
    <location>
        <position position="1"/>
    </location>
</feature>
<sequence length="102" mass="12309">SPEEIATRRKMANRREKERNRKLNEGINNLHKIIHLKEWEKPTVQNILKVASLYIEFLREKIGRPDSFEEKILSDAQLNTKLRKEFTEWRLQREVKDLPKSN</sequence>
<protein>
    <recommendedName>
        <fullName evidence="2">BHLH domain-containing protein</fullName>
    </recommendedName>
</protein>
<dbReference type="InterPro" id="IPR036638">
    <property type="entry name" value="HLH_DNA-bd_sf"/>
</dbReference>
<dbReference type="PROSITE" id="PS50888">
    <property type="entry name" value="BHLH"/>
    <property type="match status" value="1"/>
</dbReference>
<accession>A0A4Y2VDZ3</accession>
<dbReference type="InterPro" id="IPR011598">
    <property type="entry name" value="bHLH_dom"/>
</dbReference>
<dbReference type="EMBL" id="BGPR01045796">
    <property type="protein sequence ID" value="GBO22738.1"/>
    <property type="molecule type" value="Genomic_DNA"/>
</dbReference>
<evidence type="ECO:0000313" key="3">
    <source>
        <dbReference type="EMBL" id="GBO22738.1"/>
    </source>
</evidence>
<evidence type="ECO:0000313" key="4">
    <source>
        <dbReference type="Proteomes" id="UP000499080"/>
    </source>
</evidence>
<feature type="domain" description="BHLH" evidence="2">
    <location>
        <begin position="7"/>
        <end position="58"/>
    </location>
</feature>
<dbReference type="GO" id="GO:0046983">
    <property type="term" value="F:protein dimerization activity"/>
    <property type="evidence" value="ECO:0007669"/>
    <property type="project" value="InterPro"/>
</dbReference>
<gene>
    <name evidence="3" type="ORF">AVEN_112449_1</name>
</gene>
<comment type="caution">
    <text evidence="3">The sequence shown here is derived from an EMBL/GenBank/DDBJ whole genome shotgun (WGS) entry which is preliminary data.</text>
</comment>
<evidence type="ECO:0000256" key="1">
    <source>
        <dbReference type="SAM" id="MobiDB-lite"/>
    </source>
</evidence>
<dbReference type="AlphaFoldDB" id="A0A4Y2VDZ3"/>
<dbReference type="Pfam" id="PF00010">
    <property type="entry name" value="HLH"/>
    <property type="match status" value="1"/>
</dbReference>
<keyword evidence="4" id="KW-1185">Reference proteome</keyword>
<reference evidence="3 4" key="1">
    <citation type="journal article" date="2019" name="Sci. Rep.">
        <title>Orb-weaving spider Araneus ventricosus genome elucidates the spidroin gene catalogue.</title>
        <authorList>
            <person name="Kono N."/>
            <person name="Nakamura H."/>
            <person name="Ohtoshi R."/>
            <person name="Moran D.A.P."/>
            <person name="Shinohara A."/>
            <person name="Yoshida Y."/>
            <person name="Fujiwara M."/>
            <person name="Mori M."/>
            <person name="Tomita M."/>
            <person name="Arakawa K."/>
        </authorList>
    </citation>
    <scope>NUCLEOTIDE SEQUENCE [LARGE SCALE GENOMIC DNA]</scope>
</reference>